<dbReference type="PANTHER" id="PTHR14700:SF0">
    <property type="entry name" value="PENTATRICOPEPTIDE REPEAT-CONTAINING PROTEIN 2, MITOCHONDRIAL"/>
    <property type="match status" value="1"/>
</dbReference>
<dbReference type="OrthoDB" id="6073372at2759"/>
<dbReference type="GO" id="GO:0005739">
    <property type="term" value="C:mitochondrion"/>
    <property type="evidence" value="ECO:0007669"/>
    <property type="project" value="InterPro"/>
</dbReference>
<dbReference type="PROSITE" id="PS51375">
    <property type="entry name" value="PPR"/>
    <property type="match status" value="1"/>
</dbReference>
<feature type="repeat" description="PPR" evidence="3">
    <location>
        <begin position="163"/>
        <end position="197"/>
    </location>
</feature>
<evidence type="ECO:0000256" key="2">
    <source>
        <dbReference type="ARBA" id="ARBA00014675"/>
    </source>
</evidence>
<dbReference type="PANTHER" id="PTHR14700">
    <property type="entry name" value="PENTATRICOPEPTIDE REPEAT-CONTAINING PROTEIN 2, MITOCHONDRIAL"/>
    <property type="match status" value="1"/>
</dbReference>
<dbReference type="InterPro" id="IPR034629">
    <property type="entry name" value="PTCD2"/>
</dbReference>
<comment type="caution">
    <text evidence="4">The sequence shown here is derived from an EMBL/GenBank/DDBJ whole genome shotgun (WGS) entry which is preliminary data.</text>
</comment>
<sequence length="388" mass="44470">MALRGMTGCVRMLFRDVKNTGLSCNFANINKQTDCWTCRIGAKRYLLPEDIIRLQDFQQKKLAIAHRMHGVKEEYFQKLNQKLQKNELILKNELKLLLHLCETPDDVVTAKSVIDRYHEENHNVAFGEFRFGPLFMRLCYELGLEEMAANAIKDKTLKGFFTDSTSFNIAMDMLFVKGYYDTALEVLIDMKNQGVPFNKDTVILAFGICYKLNTPKSYKICTTLLEEAQSKGRFVPRQAYCFAVALALKQKDIERAKSIYAQIMNPDNRICQNLKVLTMAMAGAVNSVLSILISAVMPDSPKFVKKPEFSQDVVDVLRHETQMSPLLRSRVERVLAKLQLSGQVTDLSLDEMLCYTPTGKRRHLGLMLDQRRTSRRTLRPLQTTLLME</sequence>
<evidence type="ECO:0000313" key="4">
    <source>
        <dbReference type="EMBL" id="KAI1905265.1"/>
    </source>
</evidence>
<dbReference type="InterPro" id="IPR002885">
    <property type="entry name" value="PPR_rpt"/>
</dbReference>
<protein>
    <recommendedName>
        <fullName evidence="2">Pentatricopeptide repeat-containing protein 2, mitochondrial</fullName>
    </recommendedName>
</protein>
<dbReference type="GO" id="GO:0003723">
    <property type="term" value="F:RNA binding"/>
    <property type="evidence" value="ECO:0007669"/>
    <property type="project" value="TreeGrafter"/>
</dbReference>
<evidence type="ECO:0000313" key="5">
    <source>
        <dbReference type="Proteomes" id="UP000829720"/>
    </source>
</evidence>
<dbReference type="GO" id="GO:0007005">
    <property type="term" value="P:mitochondrion organization"/>
    <property type="evidence" value="ECO:0007669"/>
    <property type="project" value="TreeGrafter"/>
</dbReference>
<dbReference type="Gene3D" id="1.25.40.10">
    <property type="entry name" value="Tetratricopeptide repeat domain"/>
    <property type="match status" value="1"/>
</dbReference>
<proteinExistence type="inferred from homology"/>
<dbReference type="GO" id="GO:0050684">
    <property type="term" value="P:regulation of mRNA processing"/>
    <property type="evidence" value="ECO:0007669"/>
    <property type="project" value="InterPro"/>
</dbReference>
<evidence type="ECO:0000256" key="1">
    <source>
        <dbReference type="ARBA" id="ARBA00008677"/>
    </source>
</evidence>
<dbReference type="InterPro" id="IPR011990">
    <property type="entry name" value="TPR-like_helical_dom_sf"/>
</dbReference>
<organism evidence="4 5">
    <name type="scientific">Albula goreensis</name>
    <dbReference type="NCBI Taxonomy" id="1534307"/>
    <lineage>
        <taxon>Eukaryota</taxon>
        <taxon>Metazoa</taxon>
        <taxon>Chordata</taxon>
        <taxon>Craniata</taxon>
        <taxon>Vertebrata</taxon>
        <taxon>Euteleostomi</taxon>
        <taxon>Actinopterygii</taxon>
        <taxon>Neopterygii</taxon>
        <taxon>Teleostei</taxon>
        <taxon>Albuliformes</taxon>
        <taxon>Albulidae</taxon>
        <taxon>Albula</taxon>
    </lineage>
</organism>
<dbReference type="Proteomes" id="UP000829720">
    <property type="component" value="Unassembled WGS sequence"/>
</dbReference>
<evidence type="ECO:0000256" key="3">
    <source>
        <dbReference type="PROSITE-ProRule" id="PRU00708"/>
    </source>
</evidence>
<gene>
    <name evidence="4" type="ORF">AGOR_G00014330</name>
</gene>
<reference evidence="4" key="1">
    <citation type="submission" date="2021-01" db="EMBL/GenBank/DDBJ databases">
        <authorList>
            <person name="Zahm M."/>
            <person name="Roques C."/>
            <person name="Cabau C."/>
            <person name="Klopp C."/>
            <person name="Donnadieu C."/>
            <person name="Jouanno E."/>
            <person name="Lampietro C."/>
            <person name="Louis A."/>
            <person name="Herpin A."/>
            <person name="Echchiki A."/>
            <person name="Berthelot C."/>
            <person name="Parey E."/>
            <person name="Roest-Crollius H."/>
            <person name="Braasch I."/>
            <person name="Postlethwait J."/>
            <person name="Bobe J."/>
            <person name="Montfort J."/>
            <person name="Bouchez O."/>
            <person name="Begum T."/>
            <person name="Mejri S."/>
            <person name="Adams A."/>
            <person name="Chen W.-J."/>
            <person name="Guiguen Y."/>
        </authorList>
    </citation>
    <scope>NUCLEOTIDE SEQUENCE</scope>
    <source>
        <tissue evidence="4">Blood</tissue>
    </source>
</reference>
<dbReference type="EMBL" id="JAERUA010000001">
    <property type="protein sequence ID" value="KAI1905265.1"/>
    <property type="molecule type" value="Genomic_DNA"/>
</dbReference>
<accession>A0A8T3EBN4</accession>
<dbReference type="AlphaFoldDB" id="A0A8T3EBN4"/>
<name>A0A8T3EBN4_9TELE</name>
<comment type="similarity">
    <text evidence="1">Belongs to the PTCD2 family.</text>
</comment>
<keyword evidence="5" id="KW-1185">Reference proteome</keyword>